<dbReference type="PANTHER" id="PTHR13871:SF96">
    <property type="entry name" value="THIOREDOXIN DOMAIN-CONTAINING PROTEIN"/>
    <property type="match status" value="1"/>
</dbReference>
<protein>
    <recommendedName>
        <fullName evidence="1">protein-disulfide reductase</fullName>
        <ecNumber evidence="1">1.8.1.8</ecNumber>
    </recommendedName>
</protein>
<comment type="caution">
    <text evidence="9">The sequence shown here is derived from an EMBL/GenBank/DDBJ whole genome shotgun (WGS) entry which is preliminary data.</text>
</comment>
<dbReference type="EMBL" id="BSYR01000065">
    <property type="protein sequence ID" value="GMJ13204.1"/>
    <property type="molecule type" value="Genomic_DNA"/>
</dbReference>
<evidence type="ECO:0000256" key="5">
    <source>
        <dbReference type="ARBA" id="ARBA00047388"/>
    </source>
</evidence>
<keyword evidence="4" id="KW-0520">NAD</keyword>
<sequence>MPWLALPFGDARKSSLVRKFKVQGIPMLIVIGPTGKTVTKEARCLVMAHGVDAYPFSEERLKEIEAQYEEMTKGWPKKLKHKLHEEHELELTRSDYYTSDGCNKRGEVWSFCCIECDFDLHPKCALEKNKETKGDTEEEGNTKEGWVCDGEVCTRA</sequence>
<dbReference type="Gene3D" id="3.40.30.10">
    <property type="entry name" value="Glutaredoxin"/>
    <property type="match status" value="1"/>
</dbReference>
<comment type="catalytic activity">
    <reaction evidence="5">
        <text>[protein]-dithiol + NAD(+) = [protein]-disulfide + NADH + H(+)</text>
        <dbReference type="Rhea" id="RHEA:18749"/>
        <dbReference type="Rhea" id="RHEA-COMP:10593"/>
        <dbReference type="Rhea" id="RHEA-COMP:10594"/>
        <dbReference type="ChEBI" id="CHEBI:15378"/>
        <dbReference type="ChEBI" id="CHEBI:29950"/>
        <dbReference type="ChEBI" id="CHEBI:50058"/>
        <dbReference type="ChEBI" id="CHEBI:57540"/>
        <dbReference type="ChEBI" id="CHEBI:57945"/>
        <dbReference type="EC" id="1.8.1.8"/>
    </reaction>
</comment>
<dbReference type="AlphaFoldDB" id="A0A9W7JGZ7"/>
<accession>A0A9W7JGZ7</accession>
<dbReference type="GO" id="GO:0047134">
    <property type="term" value="F:protein-disulfide reductase [NAD(P)H] activity"/>
    <property type="evidence" value="ECO:0007669"/>
    <property type="project" value="UniProtKB-EC"/>
</dbReference>
<evidence type="ECO:0000256" key="1">
    <source>
        <dbReference type="ARBA" id="ARBA00012612"/>
    </source>
</evidence>
<evidence type="ECO:0000256" key="4">
    <source>
        <dbReference type="ARBA" id="ARBA00023027"/>
    </source>
</evidence>
<name>A0A9W7JGZ7_HIBTR</name>
<dbReference type="Pfam" id="PF13905">
    <property type="entry name" value="Thioredoxin_8"/>
    <property type="match status" value="1"/>
</dbReference>
<proteinExistence type="predicted"/>
<dbReference type="InterPro" id="IPR052259">
    <property type="entry name" value="Nucleoredoxin-like"/>
</dbReference>
<evidence type="ECO:0000259" key="8">
    <source>
        <dbReference type="Pfam" id="PF13905"/>
    </source>
</evidence>
<organism evidence="9 10">
    <name type="scientific">Hibiscus trionum</name>
    <name type="common">Flower of an hour</name>
    <dbReference type="NCBI Taxonomy" id="183268"/>
    <lineage>
        <taxon>Eukaryota</taxon>
        <taxon>Viridiplantae</taxon>
        <taxon>Streptophyta</taxon>
        <taxon>Embryophyta</taxon>
        <taxon>Tracheophyta</taxon>
        <taxon>Spermatophyta</taxon>
        <taxon>Magnoliopsida</taxon>
        <taxon>eudicotyledons</taxon>
        <taxon>Gunneridae</taxon>
        <taxon>Pentapetalae</taxon>
        <taxon>rosids</taxon>
        <taxon>malvids</taxon>
        <taxon>Malvales</taxon>
        <taxon>Malvaceae</taxon>
        <taxon>Malvoideae</taxon>
        <taxon>Hibiscus</taxon>
    </lineage>
</organism>
<reference evidence="9" key="1">
    <citation type="submission" date="2023-05" db="EMBL/GenBank/DDBJ databases">
        <title>Genome and transcriptome analyses reveal genes involved in the formation of fine ridges on petal epidermal cells in Hibiscus trionum.</title>
        <authorList>
            <person name="Koshimizu S."/>
            <person name="Masuda S."/>
            <person name="Ishii T."/>
            <person name="Shirasu K."/>
            <person name="Hoshino A."/>
            <person name="Arita M."/>
        </authorList>
    </citation>
    <scope>NUCLEOTIDE SEQUENCE</scope>
    <source>
        <strain evidence="9">Hamamatsu line</strain>
    </source>
</reference>
<dbReference type="PANTHER" id="PTHR13871">
    <property type="entry name" value="THIOREDOXIN"/>
    <property type="match status" value="1"/>
</dbReference>
<evidence type="ECO:0000256" key="3">
    <source>
        <dbReference type="ARBA" id="ARBA00023002"/>
    </source>
</evidence>
<feature type="domain" description="DC1" evidence="7">
    <location>
        <begin position="82"/>
        <end position="125"/>
    </location>
</feature>
<dbReference type="Proteomes" id="UP001165190">
    <property type="component" value="Unassembled WGS sequence"/>
</dbReference>
<evidence type="ECO:0000256" key="6">
    <source>
        <dbReference type="ARBA" id="ARBA00047804"/>
    </source>
</evidence>
<dbReference type="InterPro" id="IPR012336">
    <property type="entry name" value="Thioredoxin-like_fold"/>
</dbReference>
<evidence type="ECO:0000313" key="9">
    <source>
        <dbReference type="EMBL" id="GMJ13204.1"/>
    </source>
</evidence>
<keyword evidence="3" id="KW-0560">Oxidoreductase</keyword>
<dbReference type="SUPFAM" id="SSF57889">
    <property type="entry name" value="Cysteine-rich domain"/>
    <property type="match status" value="1"/>
</dbReference>
<dbReference type="InterPro" id="IPR046349">
    <property type="entry name" value="C1-like_sf"/>
</dbReference>
<dbReference type="OrthoDB" id="1692119at2759"/>
<dbReference type="Pfam" id="PF03107">
    <property type="entry name" value="C1_2"/>
    <property type="match status" value="1"/>
</dbReference>
<dbReference type="EC" id="1.8.1.8" evidence="1"/>
<feature type="domain" description="Thioredoxin-like fold" evidence="8">
    <location>
        <begin position="1"/>
        <end position="36"/>
    </location>
</feature>
<evidence type="ECO:0000313" key="10">
    <source>
        <dbReference type="Proteomes" id="UP001165190"/>
    </source>
</evidence>
<evidence type="ECO:0000256" key="2">
    <source>
        <dbReference type="ARBA" id="ARBA00022737"/>
    </source>
</evidence>
<gene>
    <name evidence="9" type="ORF">HRI_004989600</name>
</gene>
<dbReference type="InterPro" id="IPR004146">
    <property type="entry name" value="DC1"/>
</dbReference>
<evidence type="ECO:0000259" key="7">
    <source>
        <dbReference type="Pfam" id="PF03107"/>
    </source>
</evidence>
<keyword evidence="2" id="KW-0677">Repeat</keyword>
<comment type="catalytic activity">
    <reaction evidence="6">
        <text>[protein]-dithiol + NADP(+) = [protein]-disulfide + NADPH + H(+)</text>
        <dbReference type="Rhea" id="RHEA:18753"/>
        <dbReference type="Rhea" id="RHEA-COMP:10593"/>
        <dbReference type="Rhea" id="RHEA-COMP:10594"/>
        <dbReference type="ChEBI" id="CHEBI:15378"/>
        <dbReference type="ChEBI" id="CHEBI:29950"/>
        <dbReference type="ChEBI" id="CHEBI:50058"/>
        <dbReference type="ChEBI" id="CHEBI:57783"/>
        <dbReference type="ChEBI" id="CHEBI:58349"/>
        <dbReference type="EC" id="1.8.1.8"/>
    </reaction>
</comment>
<keyword evidence="10" id="KW-1185">Reference proteome</keyword>